<comment type="subcellular location">
    <subcellularLocation>
        <location evidence="6">Cell membrane</location>
        <topology evidence="6">Multi-pass membrane protein</topology>
    </subcellularLocation>
    <subcellularLocation>
        <location evidence="1">Membrane</location>
        <topology evidence="1">Multi-pass membrane protein</topology>
    </subcellularLocation>
</comment>
<keyword evidence="6" id="KW-1003">Cell membrane</keyword>
<evidence type="ECO:0000256" key="4">
    <source>
        <dbReference type="ARBA" id="ARBA00022989"/>
    </source>
</evidence>
<dbReference type="AlphaFoldDB" id="A0A371NRC1"/>
<feature type="transmembrane region" description="Helical" evidence="6">
    <location>
        <begin position="45"/>
        <end position="65"/>
    </location>
</feature>
<accession>A0A371NRC1</accession>
<evidence type="ECO:0000256" key="6">
    <source>
        <dbReference type="RuleBase" id="RU363041"/>
    </source>
</evidence>
<protein>
    <recommendedName>
        <fullName evidence="6">Probable membrane transporter protein</fullName>
    </recommendedName>
</protein>
<dbReference type="GO" id="GO:0005886">
    <property type="term" value="C:plasma membrane"/>
    <property type="evidence" value="ECO:0007669"/>
    <property type="project" value="UniProtKB-SubCell"/>
</dbReference>
<organism evidence="7 8">
    <name type="scientific">Microbacterium bovistercoris</name>
    <dbReference type="NCBI Taxonomy" id="2293570"/>
    <lineage>
        <taxon>Bacteria</taxon>
        <taxon>Bacillati</taxon>
        <taxon>Actinomycetota</taxon>
        <taxon>Actinomycetes</taxon>
        <taxon>Micrococcales</taxon>
        <taxon>Microbacteriaceae</taxon>
        <taxon>Microbacterium</taxon>
    </lineage>
</organism>
<feature type="transmembrane region" description="Helical" evidence="6">
    <location>
        <begin position="77"/>
        <end position="95"/>
    </location>
</feature>
<feature type="transmembrane region" description="Helical" evidence="6">
    <location>
        <begin position="241"/>
        <end position="259"/>
    </location>
</feature>
<evidence type="ECO:0000256" key="1">
    <source>
        <dbReference type="ARBA" id="ARBA00004141"/>
    </source>
</evidence>
<dbReference type="OrthoDB" id="3431260at2"/>
<keyword evidence="8" id="KW-1185">Reference proteome</keyword>
<evidence type="ECO:0000313" key="8">
    <source>
        <dbReference type="Proteomes" id="UP000262172"/>
    </source>
</evidence>
<feature type="transmembrane region" description="Helical" evidence="6">
    <location>
        <begin position="173"/>
        <end position="194"/>
    </location>
</feature>
<dbReference type="RefSeq" id="WP_116243069.1">
    <property type="nucleotide sequence ID" value="NZ_QUAB01000046.1"/>
</dbReference>
<feature type="transmembrane region" description="Helical" evidence="6">
    <location>
        <begin position="140"/>
        <end position="161"/>
    </location>
</feature>
<comment type="caution">
    <text evidence="7">The sequence shown here is derived from an EMBL/GenBank/DDBJ whole genome shotgun (WGS) entry which is preliminary data.</text>
</comment>
<feature type="transmembrane region" description="Helical" evidence="6">
    <location>
        <begin position="7"/>
        <end position="33"/>
    </location>
</feature>
<evidence type="ECO:0000256" key="3">
    <source>
        <dbReference type="ARBA" id="ARBA00022692"/>
    </source>
</evidence>
<keyword evidence="4 6" id="KW-1133">Transmembrane helix</keyword>
<comment type="similarity">
    <text evidence="2 6">Belongs to the 4-toluene sulfonate uptake permease (TSUP) (TC 2.A.102) family.</text>
</comment>
<sequence>MFLLVLIGILTGVTTVLFGFGGGFVTVPVIVWVVVPNGGDDAGRVAVATSAVVMVVNAAIATSAARRDVLALLRGRGRLFALLAGGGAMGAVITLGLPSEVASWGFVVYLAATIVDVLVRPGFLRPSRATLGSRPPIPDLLGAPIGAIAALLGVGGSVMTVPLLRRSGLPMGVAATLANPLTLAISIPATVVFLTANGHTSSGGVLMIGVVDAGAAGLLLLGAVPAIVLLRRWPPRIPDRVHAWAYLALLLAAALAMVARIA</sequence>
<dbReference type="PANTHER" id="PTHR43701">
    <property type="entry name" value="MEMBRANE TRANSPORTER PROTEIN MJ0441-RELATED"/>
    <property type="match status" value="1"/>
</dbReference>
<feature type="transmembrane region" description="Helical" evidence="6">
    <location>
        <begin position="206"/>
        <end position="229"/>
    </location>
</feature>
<keyword evidence="3 6" id="KW-0812">Transmembrane</keyword>
<reference evidence="7 8" key="1">
    <citation type="submission" date="2018-08" db="EMBL/GenBank/DDBJ databases">
        <title>Isolation, diversity and antifungal activity of Actinobacteria from cow dung.</title>
        <authorList>
            <person name="Ling L."/>
        </authorList>
    </citation>
    <scope>NUCLEOTIDE SEQUENCE [LARGE SCALE GENOMIC DNA]</scope>
    <source>
        <strain evidence="7 8">NEAU-LLE</strain>
    </source>
</reference>
<dbReference type="InterPro" id="IPR051598">
    <property type="entry name" value="TSUP/Inactive_protease-like"/>
</dbReference>
<name>A0A371NRC1_9MICO</name>
<gene>
    <name evidence="7" type="ORF">DY023_14670</name>
</gene>
<dbReference type="Proteomes" id="UP000262172">
    <property type="component" value="Unassembled WGS sequence"/>
</dbReference>
<evidence type="ECO:0000313" key="7">
    <source>
        <dbReference type="EMBL" id="REJ04670.1"/>
    </source>
</evidence>
<dbReference type="InterPro" id="IPR002781">
    <property type="entry name" value="TM_pro_TauE-like"/>
</dbReference>
<dbReference type="EMBL" id="QUAB01000046">
    <property type="protein sequence ID" value="REJ04670.1"/>
    <property type="molecule type" value="Genomic_DNA"/>
</dbReference>
<keyword evidence="5 6" id="KW-0472">Membrane</keyword>
<evidence type="ECO:0000256" key="2">
    <source>
        <dbReference type="ARBA" id="ARBA00009142"/>
    </source>
</evidence>
<dbReference type="Pfam" id="PF01925">
    <property type="entry name" value="TauE"/>
    <property type="match status" value="1"/>
</dbReference>
<evidence type="ECO:0000256" key="5">
    <source>
        <dbReference type="ARBA" id="ARBA00023136"/>
    </source>
</evidence>
<dbReference type="PANTHER" id="PTHR43701:SF2">
    <property type="entry name" value="MEMBRANE TRANSPORTER PROTEIN YJNA-RELATED"/>
    <property type="match status" value="1"/>
</dbReference>
<proteinExistence type="inferred from homology"/>